<dbReference type="Pfam" id="PF10539">
    <property type="entry name" value="Dev_Cell_Death"/>
    <property type="match status" value="1"/>
</dbReference>
<sequence>MGSKKKNKIQTGKEQPFQPYNCSVTARNLPKSELGAVIFGCKAHTIEECLSKLIFGLPFGHFAYVKKISPGLPLFLFNYSDRKLLGTFEASSPGKLNIDAYAWTNGNGYETEFPAQVKIKAFNRCYTLKESQFSSIIPDNYYDPDQPNFFWFEMDHSQTAKMVGLFASSGVPYSGRHYAHQNPTKETRSYIPQNKCNPSVPNDCVEQHSASTSYAVQSNARASSEQRSWRSLFNNTTSDTINKFEVLKIASSRPTSPLSEQYNGEWESCTSPSITRSEDHECCPEEIVEDADIQPQYVAPGICHGEWDAEVERDTENIQPFVESAEYSIQPQYEAPGIYHGEWDAEVERDTENIQPFVESPEYSVDGSTSMELNNICVAEEEEGNEDDRNQQFVEAPAYSADRNSSMDQLLISQGSSDILSMLMEEVAELKERQMKQEEKIWTLEKELAQSREVVQKLQSQHRALEAPPLPSSQQFEGFYRGTLNPSTKRGDCVLVVGGFDGLNWLPNISSYMPLHDCMEYLTAMTFPRSYCSVAVLNSEVYLLGGMHGEVWYDTVEAYNPKTNEWSKRPSLNREKGSLAGASLYSKIFAVGGRNGMECYSEVEMLDLNTGKWMYSTSMLEKRFSTAAAEVKGALYVVGGYDGNAYLKSAERFDPREHTWRKVGDMKTKRGCHSLVAFDEKLYALGGYDGDRYVPSVEVFEPRVGSWTMAHPMNDSRGNFGAVVIGGKICALGGITNGGGTLDTVEFYDGYRWNPSNLKGLGKRCLFSSVML</sequence>
<reference evidence="4 5" key="1">
    <citation type="submission" date="2018-04" db="EMBL/GenBank/DDBJ databases">
        <authorList>
            <person name="Vogel A."/>
        </authorList>
    </citation>
    <scope>NUCLEOTIDE SEQUENCE [LARGE SCALE GENOMIC DNA]</scope>
</reference>
<dbReference type="OrthoDB" id="1268499at2759"/>
<dbReference type="SUPFAM" id="SSF117281">
    <property type="entry name" value="Kelch motif"/>
    <property type="match status" value="1"/>
</dbReference>
<feature type="compositionally biased region" description="Polar residues" evidence="2">
    <location>
        <begin position="254"/>
        <end position="275"/>
    </location>
</feature>
<evidence type="ECO:0000259" key="3">
    <source>
        <dbReference type="PROSITE" id="PS51222"/>
    </source>
</evidence>
<dbReference type="Pfam" id="PF01344">
    <property type="entry name" value="Kelch_1"/>
    <property type="match status" value="4"/>
</dbReference>
<dbReference type="Proteomes" id="UP000595140">
    <property type="component" value="Unassembled WGS sequence"/>
</dbReference>
<dbReference type="Gene3D" id="2.120.10.80">
    <property type="entry name" value="Kelch-type beta propeller"/>
    <property type="match status" value="1"/>
</dbReference>
<evidence type="ECO:0000313" key="5">
    <source>
        <dbReference type="Proteomes" id="UP000595140"/>
    </source>
</evidence>
<feature type="domain" description="DCD" evidence="3">
    <location>
        <begin position="32"/>
        <end position="168"/>
    </location>
</feature>
<gene>
    <name evidence="4" type="ORF">CCAM_LOCUS22903</name>
</gene>
<dbReference type="SMART" id="SM00767">
    <property type="entry name" value="DCD"/>
    <property type="match status" value="1"/>
</dbReference>
<dbReference type="PROSITE" id="PS51222">
    <property type="entry name" value="DCD"/>
    <property type="match status" value="1"/>
</dbReference>
<proteinExistence type="predicted"/>
<dbReference type="EMBL" id="OOIL02002239">
    <property type="protein sequence ID" value="VFQ81127.1"/>
    <property type="molecule type" value="Genomic_DNA"/>
</dbReference>
<dbReference type="SMART" id="SM00612">
    <property type="entry name" value="Kelch"/>
    <property type="match status" value="5"/>
</dbReference>
<dbReference type="GO" id="GO:0034976">
    <property type="term" value="P:response to endoplasmic reticulum stress"/>
    <property type="evidence" value="ECO:0007669"/>
    <property type="project" value="InterPro"/>
</dbReference>
<keyword evidence="1" id="KW-0175">Coiled coil</keyword>
<feature type="coiled-coil region" evidence="1">
    <location>
        <begin position="420"/>
        <end position="461"/>
    </location>
</feature>
<feature type="region of interest" description="Disordered" evidence="2">
    <location>
        <begin position="254"/>
        <end position="277"/>
    </location>
</feature>
<organism evidence="4 5">
    <name type="scientific">Cuscuta campestris</name>
    <dbReference type="NCBI Taxonomy" id="132261"/>
    <lineage>
        <taxon>Eukaryota</taxon>
        <taxon>Viridiplantae</taxon>
        <taxon>Streptophyta</taxon>
        <taxon>Embryophyta</taxon>
        <taxon>Tracheophyta</taxon>
        <taxon>Spermatophyta</taxon>
        <taxon>Magnoliopsida</taxon>
        <taxon>eudicotyledons</taxon>
        <taxon>Gunneridae</taxon>
        <taxon>Pentapetalae</taxon>
        <taxon>asterids</taxon>
        <taxon>lamiids</taxon>
        <taxon>Solanales</taxon>
        <taxon>Convolvulaceae</taxon>
        <taxon>Cuscuteae</taxon>
        <taxon>Cuscuta</taxon>
        <taxon>Cuscuta subgen. Grammica</taxon>
        <taxon>Cuscuta sect. Cleistogrammica</taxon>
    </lineage>
</organism>
<dbReference type="InterPro" id="IPR044832">
    <property type="entry name" value="NRP-like"/>
</dbReference>
<dbReference type="InterPro" id="IPR013989">
    <property type="entry name" value="Dev_and_cell_death_domain"/>
</dbReference>
<dbReference type="InterPro" id="IPR006652">
    <property type="entry name" value="Kelch_1"/>
</dbReference>
<evidence type="ECO:0000256" key="1">
    <source>
        <dbReference type="SAM" id="Coils"/>
    </source>
</evidence>
<evidence type="ECO:0000313" key="4">
    <source>
        <dbReference type="EMBL" id="VFQ81127.1"/>
    </source>
</evidence>
<protein>
    <recommendedName>
        <fullName evidence="3">DCD domain-containing protein</fullName>
    </recommendedName>
</protein>
<name>A0A484LXW2_9ASTE</name>
<evidence type="ECO:0000256" key="2">
    <source>
        <dbReference type="SAM" id="MobiDB-lite"/>
    </source>
</evidence>
<dbReference type="AlphaFoldDB" id="A0A484LXW2"/>
<keyword evidence="5" id="KW-1185">Reference proteome</keyword>
<dbReference type="InterPro" id="IPR015915">
    <property type="entry name" value="Kelch-typ_b-propeller"/>
</dbReference>
<dbReference type="PANTHER" id="PTHR46034:SF23">
    <property type="entry name" value="DCD (DEVELOPMENT AND CELL DEATH) DOMAIN PROTEIN"/>
    <property type="match status" value="1"/>
</dbReference>
<dbReference type="PANTHER" id="PTHR46034">
    <property type="match status" value="1"/>
</dbReference>
<accession>A0A484LXW2</accession>